<evidence type="ECO:0000313" key="3">
    <source>
        <dbReference type="Proteomes" id="UP001412067"/>
    </source>
</evidence>
<proteinExistence type="predicted"/>
<dbReference type="Proteomes" id="UP001412067">
    <property type="component" value="Unassembled WGS sequence"/>
</dbReference>
<evidence type="ECO:0000313" key="2">
    <source>
        <dbReference type="EMBL" id="KAK8962119.1"/>
    </source>
</evidence>
<sequence>MRPTLPFHPLRRIFESRSSTFSAPGDMPSLLLTAPSSSPGEKNARGHLWTVGTQNDSWILQFDPFSLILCLFRPPYGGQKLAAEPPSGSY</sequence>
<gene>
    <name evidence="2" type="ORF">KSP40_PGU021878</name>
</gene>
<keyword evidence="3" id="KW-1185">Reference proteome</keyword>
<organism evidence="2 3">
    <name type="scientific">Platanthera guangdongensis</name>
    <dbReference type="NCBI Taxonomy" id="2320717"/>
    <lineage>
        <taxon>Eukaryota</taxon>
        <taxon>Viridiplantae</taxon>
        <taxon>Streptophyta</taxon>
        <taxon>Embryophyta</taxon>
        <taxon>Tracheophyta</taxon>
        <taxon>Spermatophyta</taxon>
        <taxon>Magnoliopsida</taxon>
        <taxon>Liliopsida</taxon>
        <taxon>Asparagales</taxon>
        <taxon>Orchidaceae</taxon>
        <taxon>Orchidoideae</taxon>
        <taxon>Orchideae</taxon>
        <taxon>Orchidinae</taxon>
        <taxon>Platanthera</taxon>
    </lineage>
</organism>
<dbReference type="EMBL" id="JBBWWR010000008">
    <property type="protein sequence ID" value="KAK8962119.1"/>
    <property type="molecule type" value="Genomic_DNA"/>
</dbReference>
<reference evidence="2 3" key="1">
    <citation type="journal article" date="2022" name="Nat. Plants">
        <title>Genomes of leafy and leafless Platanthera orchids illuminate the evolution of mycoheterotrophy.</title>
        <authorList>
            <person name="Li M.H."/>
            <person name="Liu K.W."/>
            <person name="Li Z."/>
            <person name="Lu H.C."/>
            <person name="Ye Q.L."/>
            <person name="Zhang D."/>
            <person name="Wang J.Y."/>
            <person name="Li Y.F."/>
            <person name="Zhong Z.M."/>
            <person name="Liu X."/>
            <person name="Yu X."/>
            <person name="Liu D.K."/>
            <person name="Tu X.D."/>
            <person name="Liu B."/>
            <person name="Hao Y."/>
            <person name="Liao X.Y."/>
            <person name="Jiang Y.T."/>
            <person name="Sun W.H."/>
            <person name="Chen J."/>
            <person name="Chen Y.Q."/>
            <person name="Ai Y."/>
            <person name="Zhai J.W."/>
            <person name="Wu S.S."/>
            <person name="Zhou Z."/>
            <person name="Hsiao Y.Y."/>
            <person name="Wu W.L."/>
            <person name="Chen Y.Y."/>
            <person name="Lin Y.F."/>
            <person name="Hsu J.L."/>
            <person name="Li C.Y."/>
            <person name="Wang Z.W."/>
            <person name="Zhao X."/>
            <person name="Zhong W.Y."/>
            <person name="Ma X.K."/>
            <person name="Ma L."/>
            <person name="Huang J."/>
            <person name="Chen G.Z."/>
            <person name="Huang M.Z."/>
            <person name="Huang L."/>
            <person name="Peng D.H."/>
            <person name="Luo Y.B."/>
            <person name="Zou S.Q."/>
            <person name="Chen S.P."/>
            <person name="Lan S."/>
            <person name="Tsai W.C."/>
            <person name="Van de Peer Y."/>
            <person name="Liu Z.J."/>
        </authorList>
    </citation>
    <scope>NUCLEOTIDE SEQUENCE [LARGE SCALE GENOMIC DNA]</scope>
    <source>
        <strain evidence="2">Lor288</strain>
    </source>
</reference>
<evidence type="ECO:0000256" key="1">
    <source>
        <dbReference type="SAM" id="MobiDB-lite"/>
    </source>
</evidence>
<feature type="region of interest" description="Disordered" evidence="1">
    <location>
        <begin position="19"/>
        <end position="45"/>
    </location>
</feature>
<accession>A0ABR2MEQ9</accession>
<comment type="caution">
    <text evidence="2">The sequence shown here is derived from an EMBL/GenBank/DDBJ whole genome shotgun (WGS) entry which is preliminary data.</text>
</comment>
<protein>
    <submittedName>
        <fullName evidence="2">Uncharacterized protein</fullName>
    </submittedName>
</protein>
<feature type="compositionally biased region" description="Low complexity" evidence="1">
    <location>
        <begin position="28"/>
        <end position="39"/>
    </location>
</feature>
<name>A0ABR2MEQ9_9ASPA</name>